<evidence type="ECO:0000256" key="1">
    <source>
        <dbReference type="ARBA" id="ARBA00007637"/>
    </source>
</evidence>
<organism evidence="5 6">
    <name type="scientific">Streptomyces sp. 900105755</name>
    <dbReference type="NCBI Taxonomy" id="3154389"/>
    <lineage>
        <taxon>Bacteria</taxon>
        <taxon>Bacillati</taxon>
        <taxon>Actinomycetota</taxon>
        <taxon>Actinomycetes</taxon>
        <taxon>Kitasatosporales</taxon>
        <taxon>Streptomycetaceae</taxon>
        <taxon>Streptomyces</taxon>
    </lineage>
</organism>
<dbReference type="InterPro" id="IPR036291">
    <property type="entry name" value="NAD(P)-bd_dom_sf"/>
</dbReference>
<evidence type="ECO:0000256" key="3">
    <source>
        <dbReference type="ARBA" id="ARBA00023027"/>
    </source>
</evidence>
<dbReference type="PANTHER" id="PTHR43103">
    <property type="entry name" value="NUCLEOSIDE-DIPHOSPHATE-SUGAR EPIMERASE"/>
    <property type="match status" value="1"/>
</dbReference>
<dbReference type="EMBL" id="JBEOZM010000003">
    <property type="protein sequence ID" value="MER6267596.1"/>
    <property type="molecule type" value="Genomic_DNA"/>
</dbReference>
<feature type="domain" description="NAD-dependent epimerase/dehydratase" evidence="4">
    <location>
        <begin position="3"/>
        <end position="223"/>
    </location>
</feature>
<keyword evidence="3" id="KW-0520">NAD</keyword>
<dbReference type="SUPFAM" id="SSF51735">
    <property type="entry name" value="NAD(P)-binding Rossmann-fold domains"/>
    <property type="match status" value="1"/>
</dbReference>
<evidence type="ECO:0000259" key="4">
    <source>
        <dbReference type="Pfam" id="PF01370"/>
    </source>
</evidence>
<keyword evidence="6" id="KW-1185">Reference proteome</keyword>
<evidence type="ECO:0000256" key="2">
    <source>
        <dbReference type="ARBA" id="ARBA00023002"/>
    </source>
</evidence>
<dbReference type="RefSeq" id="WP_351956229.1">
    <property type="nucleotide sequence ID" value="NZ_JBEOZM010000003.1"/>
</dbReference>
<evidence type="ECO:0000313" key="6">
    <source>
        <dbReference type="Proteomes" id="UP001490365"/>
    </source>
</evidence>
<name>A0ABV1TC28_9ACTN</name>
<dbReference type="Pfam" id="PF01370">
    <property type="entry name" value="Epimerase"/>
    <property type="match status" value="1"/>
</dbReference>
<proteinExistence type="inferred from homology"/>
<protein>
    <submittedName>
        <fullName evidence="5">NAD(P)-dependent oxidoreductase</fullName>
    </submittedName>
</protein>
<accession>A0ABV1TC28</accession>
<dbReference type="PANTHER" id="PTHR43103:SF5">
    <property type="entry name" value="4-EPIMERASE, PUTATIVE (AFU_ORTHOLOGUE AFUA_7G00360)-RELATED"/>
    <property type="match status" value="1"/>
</dbReference>
<dbReference type="Proteomes" id="UP001490365">
    <property type="component" value="Unassembled WGS sequence"/>
</dbReference>
<dbReference type="InterPro" id="IPR001509">
    <property type="entry name" value="Epimerase_deHydtase"/>
</dbReference>
<comment type="similarity">
    <text evidence="1">Belongs to the NAD(P)-dependent epimerase/dehydratase family.</text>
</comment>
<gene>
    <name evidence="5" type="ORF">ABT211_09890</name>
</gene>
<comment type="caution">
    <text evidence="5">The sequence shown here is derived from an EMBL/GenBank/DDBJ whole genome shotgun (WGS) entry which is preliminary data.</text>
</comment>
<dbReference type="Gene3D" id="3.40.50.720">
    <property type="entry name" value="NAD(P)-binding Rossmann-like Domain"/>
    <property type="match status" value="1"/>
</dbReference>
<keyword evidence="2" id="KW-0560">Oxidoreductase</keyword>
<sequence>MKVLVTGAAGMLGREVVRQLADSGEHVRAHDRVRPDGLVADETLLGDLREPASIEPLVDGVDAVVHAAALPAPTMGIPDEVFTINVEGTWRVLDAAARAGVRRLVYVSSLSALGLAWSRVDRSPTGIPVTEEHPYLAEDVYGLSKRVGELIAETTARKYAGDGMSVVSLRFPFIGSGARLREHLDWVHRDPGNDRAGLWAWLHTADAARAVLAALDRAPAGHHLVNVTAPDTTSLRPTRELLRRYHPDTPVTGAPEGFGTPYSLSRSRELLGFTAAERWRHVPDSEGTSTP</sequence>
<evidence type="ECO:0000313" key="5">
    <source>
        <dbReference type="EMBL" id="MER6267596.1"/>
    </source>
</evidence>
<reference evidence="5 6" key="1">
    <citation type="submission" date="2024-06" db="EMBL/GenBank/DDBJ databases">
        <title>The Natural Products Discovery Center: Release of the First 8490 Sequenced Strains for Exploring Actinobacteria Biosynthetic Diversity.</title>
        <authorList>
            <person name="Kalkreuter E."/>
            <person name="Kautsar S.A."/>
            <person name="Yang D."/>
            <person name="Bader C.D."/>
            <person name="Teijaro C.N."/>
            <person name="Fluegel L."/>
            <person name="Davis C.M."/>
            <person name="Simpson J.R."/>
            <person name="Lauterbach L."/>
            <person name="Steele A.D."/>
            <person name="Gui C."/>
            <person name="Meng S."/>
            <person name="Li G."/>
            <person name="Viehrig K."/>
            <person name="Ye F."/>
            <person name="Su P."/>
            <person name="Kiefer A.F."/>
            <person name="Nichols A."/>
            <person name="Cepeda A.J."/>
            <person name="Yan W."/>
            <person name="Fan B."/>
            <person name="Jiang Y."/>
            <person name="Adhikari A."/>
            <person name="Zheng C.-J."/>
            <person name="Schuster L."/>
            <person name="Cowan T.M."/>
            <person name="Smanski M.J."/>
            <person name="Chevrette M.G."/>
            <person name="De Carvalho L.P.S."/>
            <person name="Shen B."/>
        </authorList>
    </citation>
    <scope>NUCLEOTIDE SEQUENCE [LARGE SCALE GENOMIC DNA]</scope>
    <source>
        <strain evidence="5 6">NPDC001694</strain>
    </source>
</reference>